<name>A0A7J7IIN2_9RHOD</name>
<proteinExistence type="predicted"/>
<organism evidence="3 4">
    <name type="scientific">Cyanidiococcus yangmingshanensis</name>
    <dbReference type="NCBI Taxonomy" id="2690220"/>
    <lineage>
        <taxon>Eukaryota</taxon>
        <taxon>Rhodophyta</taxon>
        <taxon>Bangiophyceae</taxon>
        <taxon>Cyanidiales</taxon>
        <taxon>Cyanidiaceae</taxon>
        <taxon>Cyanidiococcus</taxon>
    </lineage>
</organism>
<reference evidence="3 4" key="1">
    <citation type="journal article" date="2020" name="J. Phycol.">
        <title>Comparative genome analysis reveals Cyanidiococcus gen. nov., a new extremophilic red algal genus sister to Cyanidioschyzon (Cyanidioschyzonaceae, Rhodophyta).</title>
        <authorList>
            <person name="Liu S.-L."/>
            <person name="Chiang Y.-R."/>
            <person name="Yoon H.S."/>
            <person name="Fu H.-Y."/>
        </authorList>
    </citation>
    <scope>NUCLEOTIDE SEQUENCE [LARGE SCALE GENOMIC DNA]</scope>
    <source>
        <strain evidence="3 4">THAL066</strain>
    </source>
</reference>
<dbReference type="EMBL" id="VWRR01000008">
    <property type="protein sequence ID" value="KAF6002945.1"/>
    <property type="molecule type" value="Genomic_DNA"/>
</dbReference>
<dbReference type="Proteomes" id="UP000530660">
    <property type="component" value="Unassembled WGS sequence"/>
</dbReference>
<gene>
    <name evidence="3" type="ORF">F1559_001244</name>
</gene>
<keyword evidence="1" id="KW-0175">Coiled coil</keyword>
<evidence type="ECO:0000313" key="4">
    <source>
        <dbReference type="Proteomes" id="UP000530660"/>
    </source>
</evidence>
<evidence type="ECO:0000256" key="1">
    <source>
        <dbReference type="SAM" id="Coils"/>
    </source>
</evidence>
<comment type="caution">
    <text evidence="3">The sequence shown here is derived from an EMBL/GenBank/DDBJ whole genome shotgun (WGS) entry which is preliminary data.</text>
</comment>
<feature type="region of interest" description="Disordered" evidence="2">
    <location>
        <begin position="19"/>
        <end position="38"/>
    </location>
</feature>
<dbReference type="AlphaFoldDB" id="A0A7J7IIN2"/>
<feature type="coiled-coil region" evidence="1">
    <location>
        <begin position="281"/>
        <end position="389"/>
    </location>
</feature>
<feature type="coiled-coil region" evidence="1">
    <location>
        <begin position="59"/>
        <end position="86"/>
    </location>
</feature>
<evidence type="ECO:0000313" key="3">
    <source>
        <dbReference type="EMBL" id="KAF6002945.1"/>
    </source>
</evidence>
<keyword evidence="4" id="KW-1185">Reference proteome</keyword>
<protein>
    <submittedName>
        <fullName evidence="3">Uncharacterized protein</fullName>
    </submittedName>
</protein>
<accession>A0A7J7IIN2</accession>
<evidence type="ECO:0000256" key="2">
    <source>
        <dbReference type="SAM" id="MobiDB-lite"/>
    </source>
</evidence>
<dbReference type="Gene3D" id="1.10.287.1490">
    <property type="match status" value="1"/>
</dbReference>
<sequence>MEFPVRPWSIFGNEELENELSPFSAEDELTPDTSVDSARAQPERWRLLMEPSVASAPLVVEITRQLGKLRERVNGLEQQLHQKQNSRSEPLEELADRVATLEVRLGQLWTAGEHAPPALRTIDSKLSLGVKENVDDQDSLSDTVKEQLHNVRAFGLRLSRAVDARFQALFEWTETRLTTLQQALDASNIDKDVQRHILSCTDPLQHAIQKLESVMRSCVSREEWSRDREALEKRLLAELETAISRLESKQGHADRGHVSASVAQDAMRSVIHLQSAVEGNARAVEDALSAIRATYQALNQRLQRMEAQSLKDENSGRADSRQTPSLTLNQLQQDIRRLEDQWRTMTSRLPDNEEIAQSLMRTSELVAQSNQLQCQVDGLQRQLDGERNHHSELGRRLARLEELASPLQSLTVELARLTHSINQGDEALQEWVRGQLERLDTRLCEHSSLLHELQAETEHLYQQYAEVAALILVMTPAENRTMVEQRIRQLMPGIASPTAARAAPSRGTR</sequence>
<dbReference type="OrthoDB" id="10495681at2759"/>